<name>A0ABY2BGP3_9ACTN</name>
<keyword evidence="1" id="KW-0472">Membrane</keyword>
<evidence type="ECO:0000313" key="3">
    <source>
        <dbReference type="Proteomes" id="UP000295818"/>
    </source>
</evidence>
<evidence type="ECO:0000313" key="2">
    <source>
        <dbReference type="EMBL" id="TCO18991.1"/>
    </source>
</evidence>
<dbReference type="EMBL" id="SLWM01000011">
    <property type="protein sequence ID" value="TCO18991.1"/>
    <property type="molecule type" value="Genomic_DNA"/>
</dbReference>
<dbReference type="RefSeq" id="WP_132191387.1">
    <property type="nucleotide sequence ID" value="NZ_SLWM01000011.1"/>
</dbReference>
<evidence type="ECO:0000256" key="1">
    <source>
        <dbReference type="SAM" id="Phobius"/>
    </source>
</evidence>
<accession>A0ABY2BGP3</accession>
<organism evidence="2 3">
    <name type="scientific">Kribbella orskensis</name>
    <dbReference type="NCBI Taxonomy" id="2512216"/>
    <lineage>
        <taxon>Bacteria</taxon>
        <taxon>Bacillati</taxon>
        <taxon>Actinomycetota</taxon>
        <taxon>Actinomycetes</taxon>
        <taxon>Propionibacteriales</taxon>
        <taxon>Kribbellaceae</taxon>
        <taxon>Kribbella</taxon>
    </lineage>
</organism>
<proteinExistence type="predicted"/>
<keyword evidence="3" id="KW-1185">Reference proteome</keyword>
<feature type="transmembrane region" description="Helical" evidence="1">
    <location>
        <begin position="9"/>
        <end position="27"/>
    </location>
</feature>
<protein>
    <submittedName>
        <fullName evidence="2">Uncharacterized protein</fullName>
    </submittedName>
</protein>
<comment type="caution">
    <text evidence="2">The sequence shown here is derived from an EMBL/GenBank/DDBJ whole genome shotgun (WGS) entry which is preliminary data.</text>
</comment>
<keyword evidence="1" id="KW-1133">Transmembrane helix</keyword>
<gene>
    <name evidence="2" type="ORF">EV644_111229</name>
</gene>
<sequence length="62" mass="7092">MWLFLRRKLIMWAVLVIAVPLVEWLLGKVSEAIRAKKGESTLTRSLDTARSGIRTLRGGNRR</sequence>
<keyword evidence="1" id="KW-0812">Transmembrane</keyword>
<dbReference type="Proteomes" id="UP000295818">
    <property type="component" value="Unassembled WGS sequence"/>
</dbReference>
<reference evidence="2 3" key="1">
    <citation type="journal article" date="2015" name="Stand. Genomic Sci.">
        <title>Genomic Encyclopedia of Bacterial and Archaeal Type Strains, Phase III: the genomes of soil and plant-associated and newly described type strains.</title>
        <authorList>
            <person name="Whitman W.B."/>
            <person name="Woyke T."/>
            <person name="Klenk H.P."/>
            <person name="Zhou Y."/>
            <person name="Lilburn T.G."/>
            <person name="Beck B.J."/>
            <person name="De Vos P."/>
            <person name="Vandamme P."/>
            <person name="Eisen J.A."/>
            <person name="Garrity G."/>
            <person name="Hugenholtz P."/>
            <person name="Kyrpides N.C."/>
        </authorList>
    </citation>
    <scope>NUCLEOTIDE SEQUENCE [LARGE SCALE GENOMIC DNA]</scope>
    <source>
        <strain evidence="2 3">VKM Ac-2538</strain>
    </source>
</reference>